<name>X1H0B6_9ZZZZ</name>
<sequence length="47" mass="5278">MMVMKQDIDAALARLAEAFPRAFVLEKYRPHRPLKVGIAADIPARCP</sequence>
<reference evidence="1" key="1">
    <citation type="journal article" date="2014" name="Front. Microbiol.">
        <title>High frequency of phylogenetically diverse reductive dehalogenase-homologous genes in deep subseafloor sedimentary metagenomes.</title>
        <authorList>
            <person name="Kawai M."/>
            <person name="Futagami T."/>
            <person name="Toyoda A."/>
            <person name="Takaki Y."/>
            <person name="Nishi S."/>
            <person name="Hori S."/>
            <person name="Arai W."/>
            <person name="Tsubouchi T."/>
            <person name="Morono Y."/>
            <person name="Uchiyama I."/>
            <person name="Ito T."/>
            <person name="Fujiyama A."/>
            <person name="Inagaki F."/>
            <person name="Takami H."/>
        </authorList>
    </citation>
    <scope>NUCLEOTIDE SEQUENCE</scope>
    <source>
        <strain evidence="1">Expedition CK06-06</strain>
    </source>
</reference>
<dbReference type="AlphaFoldDB" id="X1H0B6"/>
<dbReference type="SUPFAM" id="SSF48657">
    <property type="entry name" value="FinO-like"/>
    <property type="match status" value="1"/>
</dbReference>
<accession>X1H0B6</accession>
<dbReference type="InterPro" id="IPR036442">
    <property type="entry name" value="ProQ/FinO_sf"/>
</dbReference>
<gene>
    <name evidence="1" type="ORF">S03H2_22657</name>
</gene>
<organism evidence="1">
    <name type="scientific">marine sediment metagenome</name>
    <dbReference type="NCBI Taxonomy" id="412755"/>
    <lineage>
        <taxon>unclassified sequences</taxon>
        <taxon>metagenomes</taxon>
        <taxon>ecological metagenomes</taxon>
    </lineage>
</organism>
<dbReference type="Gene3D" id="1.10.1710.10">
    <property type="entry name" value="ProQ/FinO domain"/>
    <property type="match status" value="1"/>
</dbReference>
<feature type="non-terminal residue" evidence="1">
    <location>
        <position position="47"/>
    </location>
</feature>
<protein>
    <submittedName>
        <fullName evidence="1">Uncharacterized protein</fullName>
    </submittedName>
</protein>
<dbReference type="EMBL" id="BARU01012236">
    <property type="protein sequence ID" value="GAH38718.1"/>
    <property type="molecule type" value="Genomic_DNA"/>
</dbReference>
<evidence type="ECO:0000313" key="1">
    <source>
        <dbReference type="EMBL" id="GAH38718.1"/>
    </source>
</evidence>
<comment type="caution">
    <text evidence="1">The sequence shown here is derived from an EMBL/GenBank/DDBJ whole genome shotgun (WGS) entry which is preliminary data.</text>
</comment>
<proteinExistence type="predicted"/>